<feature type="domain" description="Plastocyanin-like" evidence="6">
    <location>
        <begin position="93"/>
        <end position="187"/>
    </location>
</feature>
<evidence type="ECO:0000256" key="1">
    <source>
        <dbReference type="ARBA" id="ARBA00022723"/>
    </source>
</evidence>
<keyword evidence="8" id="KW-1185">Reference proteome</keyword>
<dbReference type="InterPro" id="IPR002355">
    <property type="entry name" value="Cu_oxidase_Cu_BS"/>
</dbReference>
<dbReference type="SUPFAM" id="SSF49503">
    <property type="entry name" value="Cupredoxins"/>
    <property type="match status" value="3"/>
</dbReference>
<comment type="caution">
    <text evidence="7">The sequence shown here is derived from an EMBL/GenBank/DDBJ whole genome shotgun (WGS) entry which is preliminary data.</text>
</comment>
<dbReference type="PROSITE" id="PS00080">
    <property type="entry name" value="MULTICOPPER_OXIDASE2"/>
    <property type="match status" value="1"/>
</dbReference>
<dbReference type="InterPro" id="IPR008972">
    <property type="entry name" value="Cupredoxin"/>
</dbReference>
<dbReference type="RefSeq" id="WP_274690734.1">
    <property type="nucleotide sequence ID" value="NZ_JAPMOU010000034.1"/>
</dbReference>
<feature type="domain" description="Plastocyanin-like" evidence="4">
    <location>
        <begin position="229"/>
        <end position="310"/>
    </location>
</feature>
<dbReference type="Pfam" id="PF07732">
    <property type="entry name" value="Cu-oxidase_3"/>
    <property type="match status" value="1"/>
</dbReference>
<dbReference type="PANTHER" id="PTHR48267">
    <property type="entry name" value="CUPREDOXIN SUPERFAMILY PROTEIN"/>
    <property type="match status" value="1"/>
</dbReference>
<evidence type="ECO:0000313" key="8">
    <source>
        <dbReference type="Proteomes" id="UP001528823"/>
    </source>
</evidence>
<dbReference type="InterPro" id="IPR045087">
    <property type="entry name" value="Cu-oxidase_fam"/>
</dbReference>
<keyword evidence="3" id="KW-0732">Signal</keyword>
<evidence type="ECO:0000259" key="6">
    <source>
        <dbReference type="Pfam" id="PF07732"/>
    </source>
</evidence>
<evidence type="ECO:0000256" key="2">
    <source>
        <dbReference type="ARBA" id="ARBA00023002"/>
    </source>
</evidence>
<evidence type="ECO:0000256" key="3">
    <source>
        <dbReference type="SAM" id="SignalP"/>
    </source>
</evidence>
<evidence type="ECO:0000259" key="5">
    <source>
        <dbReference type="Pfam" id="PF07731"/>
    </source>
</evidence>
<organism evidence="7 8">
    <name type="scientific">Spartinivicinus poritis</name>
    <dbReference type="NCBI Taxonomy" id="2994640"/>
    <lineage>
        <taxon>Bacteria</taxon>
        <taxon>Pseudomonadati</taxon>
        <taxon>Pseudomonadota</taxon>
        <taxon>Gammaproteobacteria</taxon>
        <taxon>Oceanospirillales</taxon>
        <taxon>Zooshikellaceae</taxon>
        <taxon>Spartinivicinus</taxon>
    </lineage>
</organism>
<feature type="chain" id="PRO_5046115252" evidence="3">
    <location>
        <begin position="23"/>
        <end position="524"/>
    </location>
</feature>
<sequence>MRRRTFVKGLSFGLTAASAGVAAVNLFSPAESLKANQLKAISDYNRLNIPPLLENPYARRYKVPPMYVQDTLYEFYSGKPSSAVGISTLYSQSSYLGPTIKVKRGDVVDFEMYNLRQEEVTNHWHGLHIPGYIDGGPHQVINAGEKLNTTMHINQEASTSWYHSHTCEKTAEQVYMGHAGMFIIEDEHAKSLGLPDIYGVNDIPIIFQDKIIDDTGQQIYDTRGKPVFLGDKYLVNGTMNAYSIVPPGWVRLRILNASNGRDFEIFFLDERPFWIIASDGGFLNQPVKKESLLIAPGERFEIMVNFTDEPGIISNFYAKTIIDLQYEEEFELLCLVTSTIPGPPTTLPEQLRSELIDWETAAANAPAVTRKFNLSASADMSEHYINDKLFDMRVINHAIPIDTYEVWEITSTSGPHPFHVHGCSFLILSINGKPPGMEYRSWKDVVHHTPPDLSPGTPPDPGQVFSAKILIKFSYPTYRNPKNPVKGKEAAKILANHMPYMYHCHFLEHEDKGMMGQFTVYHDK</sequence>
<keyword evidence="2" id="KW-0560">Oxidoreductase</keyword>
<dbReference type="InterPro" id="IPR011706">
    <property type="entry name" value="Cu-oxidase_C"/>
</dbReference>
<dbReference type="InterPro" id="IPR011707">
    <property type="entry name" value="Cu-oxidase-like_N"/>
</dbReference>
<feature type="domain" description="Plastocyanin-like" evidence="5">
    <location>
        <begin position="495"/>
        <end position="522"/>
    </location>
</feature>
<evidence type="ECO:0000313" key="7">
    <source>
        <dbReference type="EMBL" id="MDE1464408.1"/>
    </source>
</evidence>
<feature type="signal peptide" evidence="3">
    <location>
        <begin position="1"/>
        <end position="22"/>
    </location>
</feature>
<dbReference type="PANTHER" id="PTHR48267:SF1">
    <property type="entry name" value="BILIRUBIN OXIDASE"/>
    <property type="match status" value="1"/>
</dbReference>
<accession>A0ABT5UDG1</accession>
<dbReference type="CDD" id="cd13890">
    <property type="entry name" value="CuRO_3_CueO_FtsP"/>
    <property type="match status" value="1"/>
</dbReference>
<dbReference type="EMBL" id="JAPMOU010000034">
    <property type="protein sequence ID" value="MDE1464408.1"/>
    <property type="molecule type" value="Genomic_DNA"/>
</dbReference>
<reference evidence="7 8" key="1">
    <citation type="submission" date="2022-11" db="EMBL/GenBank/DDBJ databases">
        <title>Spartinivicinus poritis sp. nov., isolated from scleractinian coral Porites lutea.</title>
        <authorList>
            <person name="Zhang G."/>
            <person name="Cai L."/>
            <person name="Wei Q."/>
        </authorList>
    </citation>
    <scope>NUCLEOTIDE SEQUENCE [LARGE SCALE GENOMIC DNA]</scope>
    <source>
        <strain evidence="7 8">A2-2</strain>
    </source>
</reference>
<gene>
    <name evidence="7" type="ORF">ORQ98_20825</name>
</gene>
<dbReference type="InterPro" id="IPR001117">
    <property type="entry name" value="Cu-oxidase_2nd"/>
</dbReference>
<dbReference type="Gene3D" id="2.60.40.420">
    <property type="entry name" value="Cupredoxins - blue copper proteins"/>
    <property type="match status" value="3"/>
</dbReference>
<dbReference type="Proteomes" id="UP001528823">
    <property type="component" value="Unassembled WGS sequence"/>
</dbReference>
<name>A0ABT5UDG1_9GAMM</name>
<dbReference type="Pfam" id="PF07731">
    <property type="entry name" value="Cu-oxidase_2"/>
    <property type="match status" value="2"/>
</dbReference>
<feature type="domain" description="Plastocyanin-like" evidence="5">
    <location>
        <begin position="370"/>
        <end position="447"/>
    </location>
</feature>
<dbReference type="Pfam" id="PF00394">
    <property type="entry name" value="Cu-oxidase"/>
    <property type="match status" value="1"/>
</dbReference>
<evidence type="ECO:0000259" key="4">
    <source>
        <dbReference type="Pfam" id="PF00394"/>
    </source>
</evidence>
<keyword evidence="1" id="KW-0479">Metal-binding</keyword>
<proteinExistence type="predicted"/>
<protein>
    <submittedName>
        <fullName evidence="7">Multicopper oxidase domain-containing protein</fullName>
    </submittedName>
</protein>